<keyword evidence="2" id="KW-1185">Reference proteome</keyword>
<evidence type="ECO:0000313" key="2">
    <source>
        <dbReference type="Proteomes" id="UP000887013"/>
    </source>
</evidence>
<accession>A0A8X6PID4</accession>
<dbReference type="Proteomes" id="UP000887013">
    <property type="component" value="Unassembled WGS sequence"/>
</dbReference>
<comment type="caution">
    <text evidence="1">The sequence shown here is derived from an EMBL/GenBank/DDBJ whole genome shotgun (WGS) entry which is preliminary data.</text>
</comment>
<proteinExistence type="predicted"/>
<evidence type="ECO:0000313" key="1">
    <source>
        <dbReference type="EMBL" id="GFT66484.1"/>
    </source>
</evidence>
<organism evidence="1 2">
    <name type="scientific">Nephila pilipes</name>
    <name type="common">Giant wood spider</name>
    <name type="synonym">Nephila maculata</name>
    <dbReference type="NCBI Taxonomy" id="299642"/>
    <lineage>
        <taxon>Eukaryota</taxon>
        <taxon>Metazoa</taxon>
        <taxon>Ecdysozoa</taxon>
        <taxon>Arthropoda</taxon>
        <taxon>Chelicerata</taxon>
        <taxon>Arachnida</taxon>
        <taxon>Araneae</taxon>
        <taxon>Araneomorphae</taxon>
        <taxon>Entelegynae</taxon>
        <taxon>Araneoidea</taxon>
        <taxon>Nephilidae</taxon>
        <taxon>Nephila</taxon>
    </lineage>
</organism>
<sequence>LDLAAICYQIQICFLPHRVSLLSIGVTEAYKISAPVCAAASRPRTSNGRRIENTGCCRCHRNSPKITRSPDNESSFGHRKSVAAVRYRNTTPKTRLSSQLLCAGSHGKPAWSSVCV</sequence>
<gene>
    <name evidence="1" type="ORF">NPIL_11341</name>
</gene>
<reference evidence="1" key="1">
    <citation type="submission" date="2020-08" db="EMBL/GenBank/DDBJ databases">
        <title>Multicomponent nature underlies the extraordinary mechanical properties of spider dragline silk.</title>
        <authorList>
            <person name="Kono N."/>
            <person name="Nakamura H."/>
            <person name="Mori M."/>
            <person name="Yoshida Y."/>
            <person name="Ohtoshi R."/>
            <person name="Malay A.D."/>
            <person name="Moran D.A.P."/>
            <person name="Tomita M."/>
            <person name="Numata K."/>
            <person name="Arakawa K."/>
        </authorList>
    </citation>
    <scope>NUCLEOTIDE SEQUENCE</scope>
</reference>
<protein>
    <submittedName>
        <fullName evidence="1">Uncharacterized protein</fullName>
    </submittedName>
</protein>
<feature type="non-terminal residue" evidence="1">
    <location>
        <position position="1"/>
    </location>
</feature>
<name>A0A8X6PID4_NEPPI</name>
<dbReference type="AlphaFoldDB" id="A0A8X6PID4"/>
<dbReference type="EMBL" id="BMAW01020118">
    <property type="protein sequence ID" value="GFT66484.1"/>
    <property type="molecule type" value="Genomic_DNA"/>
</dbReference>